<evidence type="ECO:0000256" key="1">
    <source>
        <dbReference type="SAM" id="MobiDB-lite"/>
    </source>
</evidence>
<evidence type="ECO:0000313" key="2">
    <source>
        <dbReference type="EMBL" id="BAD37647.1"/>
    </source>
</evidence>
<organism evidence="2 3">
    <name type="scientific">Oryza sativa subsp. japonica</name>
    <name type="common">Rice</name>
    <dbReference type="NCBI Taxonomy" id="39947"/>
    <lineage>
        <taxon>Eukaryota</taxon>
        <taxon>Viridiplantae</taxon>
        <taxon>Streptophyta</taxon>
        <taxon>Embryophyta</taxon>
        <taxon>Tracheophyta</taxon>
        <taxon>Spermatophyta</taxon>
        <taxon>Magnoliopsida</taxon>
        <taxon>Liliopsida</taxon>
        <taxon>Poales</taxon>
        <taxon>Poaceae</taxon>
        <taxon>BOP clade</taxon>
        <taxon>Oryzoideae</taxon>
        <taxon>Oryzeae</taxon>
        <taxon>Oryzinae</taxon>
        <taxon>Oryza</taxon>
        <taxon>Oryza sativa</taxon>
    </lineage>
</organism>
<gene>
    <name evidence="2" type="primary">OSJNBa0040M10.6</name>
</gene>
<evidence type="ECO:0000313" key="3">
    <source>
        <dbReference type="Proteomes" id="UP000000763"/>
    </source>
</evidence>
<feature type="region of interest" description="Disordered" evidence="1">
    <location>
        <begin position="130"/>
        <end position="155"/>
    </location>
</feature>
<dbReference type="EMBL" id="AP004681">
    <property type="protein sequence ID" value="BAD37647.1"/>
    <property type="molecule type" value="Genomic_DNA"/>
</dbReference>
<reference evidence="3" key="2">
    <citation type="journal article" date="2008" name="Nucleic Acids Res.">
        <title>The rice annotation project database (RAP-DB): 2008 update.</title>
        <authorList>
            <consortium name="The rice annotation project (RAP)"/>
        </authorList>
    </citation>
    <scope>GENOME REANNOTATION</scope>
    <source>
        <strain evidence="3">cv. Nipponbare</strain>
    </source>
</reference>
<protein>
    <submittedName>
        <fullName evidence="2">Uncharacterized protein</fullName>
    </submittedName>
</protein>
<name>Q67W22_ORYSJ</name>
<accession>Q67W22</accession>
<proteinExistence type="predicted"/>
<dbReference type="Proteomes" id="UP000000763">
    <property type="component" value="Chromosome 6"/>
</dbReference>
<reference evidence="3" key="1">
    <citation type="journal article" date="2005" name="Nature">
        <title>The map-based sequence of the rice genome.</title>
        <authorList>
            <consortium name="International rice genome sequencing project (IRGSP)"/>
            <person name="Matsumoto T."/>
            <person name="Wu J."/>
            <person name="Kanamori H."/>
            <person name="Katayose Y."/>
            <person name="Fujisawa M."/>
            <person name="Namiki N."/>
            <person name="Mizuno H."/>
            <person name="Yamamoto K."/>
            <person name="Antonio B.A."/>
            <person name="Baba T."/>
            <person name="Sakata K."/>
            <person name="Nagamura Y."/>
            <person name="Aoki H."/>
            <person name="Arikawa K."/>
            <person name="Arita K."/>
            <person name="Bito T."/>
            <person name="Chiden Y."/>
            <person name="Fujitsuka N."/>
            <person name="Fukunaka R."/>
            <person name="Hamada M."/>
            <person name="Harada C."/>
            <person name="Hayashi A."/>
            <person name="Hijishita S."/>
            <person name="Honda M."/>
            <person name="Hosokawa S."/>
            <person name="Ichikawa Y."/>
            <person name="Idonuma A."/>
            <person name="Iijima M."/>
            <person name="Ikeda M."/>
            <person name="Ikeno M."/>
            <person name="Ito K."/>
            <person name="Ito S."/>
            <person name="Ito T."/>
            <person name="Ito Y."/>
            <person name="Ito Y."/>
            <person name="Iwabuchi A."/>
            <person name="Kamiya K."/>
            <person name="Karasawa W."/>
            <person name="Kurita K."/>
            <person name="Katagiri S."/>
            <person name="Kikuta A."/>
            <person name="Kobayashi H."/>
            <person name="Kobayashi N."/>
            <person name="Machita K."/>
            <person name="Maehara T."/>
            <person name="Masukawa M."/>
            <person name="Mizubayashi T."/>
            <person name="Mukai Y."/>
            <person name="Nagasaki H."/>
            <person name="Nagata Y."/>
            <person name="Naito S."/>
            <person name="Nakashima M."/>
            <person name="Nakama Y."/>
            <person name="Nakamichi Y."/>
            <person name="Nakamura M."/>
            <person name="Meguro A."/>
            <person name="Negishi M."/>
            <person name="Ohta I."/>
            <person name="Ohta T."/>
            <person name="Okamoto M."/>
            <person name="Ono N."/>
            <person name="Saji S."/>
            <person name="Sakaguchi M."/>
            <person name="Sakai K."/>
            <person name="Shibata M."/>
            <person name="Shimokawa T."/>
            <person name="Song J."/>
            <person name="Takazaki Y."/>
            <person name="Terasawa K."/>
            <person name="Tsugane M."/>
            <person name="Tsuji K."/>
            <person name="Ueda S."/>
            <person name="Waki K."/>
            <person name="Yamagata H."/>
            <person name="Yamamoto M."/>
            <person name="Yamamoto S."/>
            <person name="Yamane H."/>
            <person name="Yoshiki S."/>
            <person name="Yoshihara R."/>
            <person name="Yukawa K."/>
            <person name="Zhong H."/>
            <person name="Yano M."/>
            <person name="Yuan Q."/>
            <person name="Ouyang S."/>
            <person name="Liu J."/>
            <person name="Jones K.M."/>
            <person name="Gansberger K."/>
            <person name="Moffat K."/>
            <person name="Hill J."/>
            <person name="Bera J."/>
            <person name="Fadrosh D."/>
            <person name="Jin S."/>
            <person name="Johri S."/>
            <person name="Kim M."/>
            <person name="Overton L."/>
            <person name="Reardon M."/>
            <person name="Tsitrin T."/>
            <person name="Vuong H."/>
            <person name="Weaver B."/>
            <person name="Ciecko A."/>
            <person name="Tallon L."/>
            <person name="Jackson J."/>
            <person name="Pai G."/>
            <person name="Aken S.V."/>
            <person name="Utterback T."/>
            <person name="Reidmuller S."/>
            <person name="Feldblyum T."/>
            <person name="Hsiao J."/>
            <person name="Zismann V."/>
            <person name="Iobst S."/>
            <person name="de Vazeille A.R."/>
            <person name="Buell C.R."/>
            <person name="Ying K."/>
            <person name="Li Y."/>
            <person name="Lu T."/>
            <person name="Huang Y."/>
            <person name="Zhao Q."/>
            <person name="Feng Q."/>
            <person name="Zhang L."/>
            <person name="Zhu J."/>
            <person name="Weng Q."/>
            <person name="Mu J."/>
            <person name="Lu Y."/>
            <person name="Fan D."/>
            <person name="Liu Y."/>
            <person name="Guan J."/>
            <person name="Zhang Y."/>
            <person name="Yu S."/>
            <person name="Liu X."/>
            <person name="Zhang Y."/>
            <person name="Hong G."/>
            <person name="Han B."/>
            <person name="Choisne N."/>
            <person name="Demange N."/>
            <person name="Orjeda G."/>
            <person name="Samain S."/>
            <person name="Cattolico L."/>
            <person name="Pelletier E."/>
            <person name="Couloux A."/>
            <person name="Segurens B."/>
            <person name="Wincker P."/>
            <person name="D'Hont A."/>
            <person name="Scarpelli C."/>
            <person name="Weissenbach J."/>
            <person name="Salanoubat M."/>
            <person name="Quetier F."/>
            <person name="Yu Y."/>
            <person name="Kim H.R."/>
            <person name="Rambo T."/>
            <person name="Currie J."/>
            <person name="Collura K."/>
            <person name="Luo M."/>
            <person name="Yang T."/>
            <person name="Ammiraju J.S.S."/>
            <person name="Engler F."/>
            <person name="Soderlund C."/>
            <person name="Wing R.A."/>
            <person name="Palmer L.E."/>
            <person name="de la Bastide M."/>
            <person name="Spiegel L."/>
            <person name="Nascimento L."/>
            <person name="Zutavern T."/>
            <person name="O'Shaughnessy A."/>
            <person name="Dike S."/>
            <person name="Dedhia N."/>
            <person name="Preston R."/>
            <person name="Balija V."/>
            <person name="McCombie W.R."/>
            <person name="Chow T."/>
            <person name="Chen H."/>
            <person name="Chung M."/>
            <person name="Chen C."/>
            <person name="Shaw J."/>
            <person name="Wu H."/>
            <person name="Hsiao K."/>
            <person name="Chao Y."/>
            <person name="Chu M."/>
            <person name="Cheng C."/>
            <person name="Hour A."/>
            <person name="Lee P."/>
            <person name="Lin S."/>
            <person name="Lin Y."/>
            <person name="Liou J."/>
            <person name="Liu S."/>
            <person name="Hsing Y."/>
            <person name="Raghuvanshi S."/>
            <person name="Mohanty A."/>
            <person name="Bharti A.K."/>
            <person name="Gaur A."/>
            <person name="Gupta V."/>
            <person name="Kumar D."/>
            <person name="Ravi V."/>
            <person name="Vij S."/>
            <person name="Kapur A."/>
            <person name="Khurana P."/>
            <person name="Khurana P."/>
            <person name="Khurana J.P."/>
            <person name="Tyagi A.K."/>
            <person name="Gaikwad K."/>
            <person name="Singh A."/>
            <person name="Dalal V."/>
            <person name="Srivastava S."/>
            <person name="Dixit A."/>
            <person name="Pal A.K."/>
            <person name="Ghazi I.A."/>
            <person name="Yadav M."/>
            <person name="Pandit A."/>
            <person name="Bhargava A."/>
            <person name="Sureshbabu K."/>
            <person name="Batra K."/>
            <person name="Sharma T.R."/>
            <person name="Mohapatra T."/>
            <person name="Singh N.K."/>
            <person name="Messing J."/>
            <person name="Nelson A.B."/>
            <person name="Fuks G."/>
            <person name="Kavchok S."/>
            <person name="Keizer G."/>
            <person name="Linton E."/>
            <person name="Llaca V."/>
            <person name="Song R."/>
            <person name="Tanyolac B."/>
            <person name="Young S."/>
            <person name="Ho-Il K."/>
            <person name="Hahn J.H."/>
            <person name="Sangsakoo G."/>
            <person name="Vanavichit A."/>
            <person name="de Mattos Luiz.A.T."/>
            <person name="Zimmer P.D."/>
            <person name="Malone G."/>
            <person name="Dellagostin O."/>
            <person name="de Oliveira A.C."/>
            <person name="Bevan M."/>
            <person name="Bancroft I."/>
            <person name="Minx P."/>
            <person name="Cordum H."/>
            <person name="Wilson R."/>
            <person name="Cheng Z."/>
            <person name="Jin W."/>
            <person name="Jiang J."/>
            <person name="Leong S.A."/>
            <person name="Iwama H."/>
            <person name="Gojobori T."/>
            <person name="Itoh T."/>
            <person name="Niimura Y."/>
            <person name="Fujii Y."/>
            <person name="Habara T."/>
            <person name="Sakai H."/>
            <person name="Sato Y."/>
            <person name="Wilson G."/>
            <person name="Kumar K."/>
            <person name="McCouch S."/>
            <person name="Juretic N."/>
            <person name="Hoen D."/>
            <person name="Wright S."/>
            <person name="Bruskiewich R."/>
            <person name="Bureau T."/>
            <person name="Miyao A."/>
            <person name="Hirochika H."/>
            <person name="Nishikawa T."/>
            <person name="Kadowaki K."/>
            <person name="Sugiura M."/>
            <person name="Burr B."/>
            <person name="Sasaki T."/>
        </authorList>
    </citation>
    <scope>NUCLEOTIDE SEQUENCE [LARGE SCALE GENOMIC DNA]</scope>
    <source>
        <strain evidence="3">cv. Nipponbare</strain>
    </source>
</reference>
<sequence>MMIFISFKKILETLELLSIEPPSQPPIEPKPCPSGLQNVVLDNHQESTSFLSDVSLEKENFQTRDPSRHCFAAFNRSSPVLGTMPGDSASTLSTTVPSCASATAQSSPCAAKSPPSTFAVFPHFAFQRMDSATSEDRGHEKKSSEVSFEEARQVT</sequence>
<feature type="compositionally biased region" description="Basic and acidic residues" evidence="1">
    <location>
        <begin position="134"/>
        <end position="155"/>
    </location>
</feature>
<dbReference type="AlphaFoldDB" id="Q67W22"/>